<reference evidence="1 2" key="1">
    <citation type="submission" date="2016-10" db="EMBL/GenBank/DDBJ databases">
        <authorList>
            <person name="de Groot N.N."/>
        </authorList>
    </citation>
    <scope>NUCLEOTIDE SEQUENCE [LARGE SCALE GENOMIC DNA]</scope>
    <source>
        <strain evidence="1 2">DSM 16077</strain>
    </source>
</reference>
<dbReference type="RefSeq" id="WP_233342320.1">
    <property type="nucleotide sequence ID" value="NZ_FNHG01000004.1"/>
</dbReference>
<dbReference type="Proteomes" id="UP000199759">
    <property type="component" value="Unassembled WGS sequence"/>
</dbReference>
<dbReference type="EMBL" id="FNHG01000004">
    <property type="protein sequence ID" value="SDM01385.1"/>
    <property type="molecule type" value="Genomic_DNA"/>
</dbReference>
<dbReference type="Pfam" id="PF05013">
    <property type="entry name" value="FGase"/>
    <property type="match status" value="1"/>
</dbReference>
<organism evidence="1 2">
    <name type="scientific">Maricaulis salignorans</name>
    <dbReference type="NCBI Taxonomy" id="144026"/>
    <lineage>
        <taxon>Bacteria</taxon>
        <taxon>Pseudomonadati</taxon>
        <taxon>Pseudomonadota</taxon>
        <taxon>Alphaproteobacteria</taxon>
        <taxon>Maricaulales</taxon>
        <taxon>Maricaulaceae</taxon>
        <taxon>Maricaulis</taxon>
    </lineage>
</organism>
<name>A0A1G9PTD0_9PROT</name>
<dbReference type="Gene3D" id="3.40.630.40">
    <property type="entry name" value="Zn-dependent exopeptidases"/>
    <property type="match status" value="1"/>
</dbReference>
<dbReference type="STRING" id="144026.SAMN04488568_1042"/>
<keyword evidence="2" id="KW-1185">Reference proteome</keyword>
<sequence length="296" mass="32585">MLTPRPAAPAFRLCLPEEAATLPLVLDSPHSGTALPPGFQTLATREQQLTAWDAFIPDLWRGAVAAGASLIEADFARIVIDPNRAVDDIDPDMVDGAWPLAWGKLAPTRYSARGMGLIRKLILPGLPMYAGPLTPQEIHQRIDTLYTPYHCALADRLDALHARFGAVWHIDCHSMKSRANAMNIDLGQARPDIVLGDLDGSSAAAEFTDLVECELRACGYSVARNQPYKGGDIVRRHGDPARDRHSLQIEINRALYLDETRFEPSPGFDQLQRDLTRLAQAIATDLRARIQPGQSR</sequence>
<dbReference type="SUPFAM" id="SSF53187">
    <property type="entry name" value="Zn-dependent exopeptidases"/>
    <property type="match status" value="1"/>
</dbReference>
<proteinExistence type="predicted"/>
<protein>
    <submittedName>
        <fullName evidence="1">N-formylglutamate amidohydrolase</fullName>
    </submittedName>
</protein>
<dbReference type="GO" id="GO:0016787">
    <property type="term" value="F:hydrolase activity"/>
    <property type="evidence" value="ECO:0007669"/>
    <property type="project" value="UniProtKB-KW"/>
</dbReference>
<gene>
    <name evidence="1" type="ORF">SAMN04488568_1042</name>
</gene>
<accession>A0A1G9PTD0</accession>
<evidence type="ECO:0000313" key="1">
    <source>
        <dbReference type="EMBL" id="SDM01385.1"/>
    </source>
</evidence>
<dbReference type="InterPro" id="IPR007709">
    <property type="entry name" value="N-FG_amidohydro"/>
</dbReference>
<evidence type="ECO:0000313" key="2">
    <source>
        <dbReference type="Proteomes" id="UP000199759"/>
    </source>
</evidence>
<keyword evidence="1" id="KW-0378">Hydrolase</keyword>
<dbReference type="AlphaFoldDB" id="A0A1G9PTD0"/>